<reference evidence="3 4" key="1">
    <citation type="submission" date="2023-01" db="EMBL/GenBank/DDBJ databases">
        <title>Novel diversity within Roseofilum (Cyanobacteria; Desertifilaceae) from marine benthic mats with descriptions of four novel species.</title>
        <authorList>
            <person name="Wang Y."/>
            <person name="Berthold D.E."/>
            <person name="Hu J."/>
            <person name="Lefler F.W."/>
            <person name="Laughinghouse H.D. IV."/>
        </authorList>
    </citation>
    <scope>NUCLEOTIDE SEQUENCE [LARGE SCALE GENOMIC DNA]</scope>
    <source>
        <strain evidence="3 4">BLCC-M114</strain>
    </source>
</reference>
<dbReference type="PANTHER" id="PTHR46401:SF2">
    <property type="entry name" value="GLYCOSYLTRANSFERASE WBBK-RELATED"/>
    <property type="match status" value="1"/>
</dbReference>
<evidence type="ECO:0000313" key="4">
    <source>
        <dbReference type="Proteomes" id="UP001235849"/>
    </source>
</evidence>
<sequence length="388" mass="44471">MKLAFVTHSDLYNSKSWPRGSVGNWGSNYWMAKMLEQQAESFLYIGALQQKHSIFAKLERRFYETIFSQQEYLYWAEPSVNQNYCQQIIRQLELWKPDIIFSPNLLILAYLKYNCPKVLWTDTTCGGIPEVYRNTCWRSKQYLKAIDFRALQNVDLAIFSSDWAAETAKKLYNVNANKLKVVTTGANMECDRTPEEIQHIIGGKSKATCHLLFIGVDWYRKGGNIALEVGRSLHQSGFPVQLTIVGTRPPTDQTIPDFVTAIDFIDKSTDKGREQLNSIFAQSHFLILPSRADVTPAVIREASSFGLPSLSTKVGGIPTLIREGKNGKTFALNAKIEEYHQYIQSTFYDWETYQDLATSSFQEYQDRLNWDKAGELAYKLMQDLIKKP</sequence>
<comment type="caution">
    <text evidence="3">The sequence shown here is derived from an EMBL/GenBank/DDBJ whole genome shotgun (WGS) entry which is preliminary data.</text>
</comment>
<dbReference type="InterPro" id="IPR028098">
    <property type="entry name" value="Glyco_trans_4-like_N"/>
</dbReference>
<dbReference type="PANTHER" id="PTHR46401">
    <property type="entry name" value="GLYCOSYLTRANSFERASE WBBK-RELATED"/>
    <property type="match status" value="1"/>
</dbReference>
<dbReference type="CDD" id="cd03801">
    <property type="entry name" value="GT4_PimA-like"/>
    <property type="match status" value="1"/>
</dbReference>
<dbReference type="Proteomes" id="UP001235849">
    <property type="component" value="Unassembled WGS sequence"/>
</dbReference>
<dbReference type="Pfam" id="PF13692">
    <property type="entry name" value="Glyco_trans_1_4"/>
    <property type="match status" value="1"/>
</dbReference>
<keyword evidence="4" id="KW-1185">Reference proteome</keyword>
<dbReference type="Gene3D" id="3.40.50.2000">
    <property type="entry name" value="Glycogen Phosphorylase B"/>
    <property type="match status" value="2"/>
</dbReference>
<feature type="domain" description="Glycosyltransferase subfamily 4-like N-terminal" evidence="2">
    <location>
        <begin position="84"/>
        <end position="188"/>
    </location>
</feature>
<accession>A0ABT7B7A4</accession>
<proteinExistence type="predicted"/>
<dbReference type="EMBL" id="JAQOSO010000074">
    <property type="protein sequence ID" value="MDJ1174980.1"/>
    <property type="molecule type" value="Genomic_DNA"/>
</dbReference>
<keyword evidence="1" id="KW-0808">Transferase</keyword>
<dbReference type="RefSeq" id="WP_283767296.1">
    <property type="nucleotide sequence ID" value="NZ_JAQOSO010000074.1"/>
</dbReference>
<evidence type="ECO:0000259" key="2">
    <source>
        <dbReference type="Pfam" id="PF13439"/>
    </source>
</evidence>
<organism evidence="3 4">
    <name type="scientific">Roseofilum capinflatum BLCC-M114</name>
    <dbReference type="NCBI Taxonomy" id="3022440"/>
    <lineage>
        <taxon>Bacteria</taxon>
        <taxon>Bacillati</taxon>
        <taxon>Cyanobacteriota</taxon>
        <taxon>Cyanophyceae</taxon>
        <taxon>Desertifilales</taxon>
        <taxon>Desertifilaceae</taxon>
        <taxon>Roseofilum</taxon>
        <taxon>Roseofilum capinflatum</taxon>
    </lineage>
</organism>
<gene>
    <name evidence="3" type="ORF">PMG25_12830</name>
</gene>
<evidence type="ECO:0000313" key="3">
    <source>
        <dbReference type="EMBL" id="MDJ1174980.1"/>
    </source>
</evidence>
<name>A0ABT7B7A4_9CYAN</name>
<dbReference type="Pfam" id="PF13439">
    <property type="entry name" value="Glyco_transf_4"/>
    <property type="match status" value="1"/>
</dbReference>
<evidence type="ECO:0000256" key="1">
    <source>
        <dbReference type="ARBA" id="ARBA00022679"/>
    </source>
</evidence>
<dbReference type="SUPFAM" id="SSF53756">
    <property type="entry name" value="UDP-Glycosyltransferase/glycogen phosphorylase"/>
    <property type="match status" value="1"/>
</dbReference>
<protein>
    <submittedName>
        <fullName evidence="3">Glycosyltransferase family 4 protein</fullName>
    </submittedName>
</protein>